<protein>
    <submittedName>
        <fullName evidence="2">MYB transcription factor</fullName>
    </submittedName>
</protein>
<dbReference type="Gramene" id="PGSC0003DMT400028713">
    <property type="protein sequence ID" value="PGSC0003DMT400028713"/>
    <property type="gene ID" value="PGSC0003DMG400011048"/>
</dbReference>
<accession>M1ARK0</accession>
<feature type="region of interest" description="Disordered" evidence="1">
    <location>
        <begin position="58"/>
        <end position="90"/>
    </location>
</feature>
<organism evidence="2 3">
    <name type="scientific">Solanum tuberosum</name>
    <name type="common">Potato</name>
    <dbReference type="NCBI Taxonomy" id="4113"/>
    <lineage>
        <taxon>Eukaryota</taxon>
        <taxon>Viridiplantae</taxon>
        <taxon>Streptophyta</taxon>
        <taxon>Embryophyta</taxon>
        <taxon>Tracheophyta</taxon>
        <taxon>Spermatophyta</taxon>
        <taxon>Magnoliopsida</taxon>
        <taxon>eudicotyledons</taxon>
        <taxon>Gunneridae</taxon>
        <taxon>Pentapetalae</taxon>
        <taxon>asterids</taxon>
        <taxon>lamiids</taxon>
        <taxon>Solanales</taxon>
        <taxon>Solanaceae</taxon>
        <taxon>Solanoideae</taxon>
        <taxon>Solaneae</taxon>
        <taxon>Solanum</taxon>
    </lineage>
</organism>
<dbReference type="HOGENOM" id="CLU_2445100_0_0_1"/>
<feature type="compositionally biased region" description="Low complexity" evidence="1">
    <location>
        <begin position="58"/>
        <end position="68"/>
    </location>
</feature>
<dbReference type="ExpressionAtlas" id="M1ARK0">
    <property type="expression patterns" value="baseline and differential"/>
</dbReference>
<reference evidence="2" key="2">
    <citation type="submission" date="2015-06" db="UniProtKB">
        <authorList>
            <consortium name="EnsemblPlants"/>
        </authorList>
    </citation>
    <scope>IDENTIFICATION</scope>
    <source>
        <strain evidence="2">DM1-3 516 R44</strain>
    </source>
</reference>
<proteinExistence type="predicted"/>
<sequence>MGYPSSMNSFPPGYPLWDDASVLINSPSGGVMPSQDEYHLQRIQADIGSKGATLISNSSMSGIRSSNRTALSSELPDQSKLGSVPHGKDL</sequence>
<evidence type="ECO:0000256" key="1">
    <source>
        <dbReference type="SAM" id="MobiDB-lite"/>
    </source>
</evidence>
<evidence type="ECO:0000313" key="2">
    <source>
        <dbReference type="EnsemblPlants" id="PGSC0003DMT400028713"/>
    </source>
</evidence>
<dbReference type="EnsemblPlants" id="PGSC0003DMT400028713">
    <property type="protein sequence ID" value="PGSC0003DMT400028713"/>
    <property type="gene ID" value="PGSC0003DMG400011048"/>
</dbReference>
<name>M1ARK0_SOLTU</name>
<dbReference type="Proteomes" id="UP000011115">
    <property type="component" value="Unassembled WGS sequence"/>
</dbReference>
<reference evidence="3" key="1">
    <citation type="journal article" date="2011" name="Nature">
        <title>Genome sequence and analysis of the tuber crop potato.</title>
        <authorList>
            <consortium name="The Potato Genome Sequencing Consortium"/>
        </authorList>
    </citation>
    <scope>NUCLEOTIDE SEQUENCE [LARGE SCALE GENOMIC DNA]</scope>
    <source>
        <strain evidence="3">cv. DM1-3 516 R44</strain>
    </source>
</reference>
<evidence type="ECO:0000313" key="3">
    <source>
        <dbReference type="Proteomes" id="UP000011115"/>
    </source>
</evidence>
<dbReference type="AlphaFoldDB" id="M1ARK0"/>
<keyword evidence="3" id="KW-1185">Reference proteome</keyword>